<reference evidence="2" key="2">
    <citation type="submission" date="2020-11" db="EMBL/GenBank/DDBJ databases">
        <authorList>
            <person name="McCartney M.A."/>
            <person name="Auch B."/>
            <person name="Kono T."/>
            <person name="Mallez S."/>
            <person name="Becker A."/>
            <person name="Gohl D.M."/>
            <person name="Silverstein K.A.T."/>
            <person name="Koren S."/>
            <person name="Bechman K.B."/>
            <person name="Herman A."/>
            <person name="Abrahante J.E."/>
            <person name="Garbe J."/>
        </authorList>
    </citation>
    <scope>NUCLEOTIDE SEQUENCE</scope>
    <source>
        <strain evidence="2">Duluth1</strain>
        <tissue evidence="2">Whole animal</tissue>
    </source>
</reference>
<protein>
    <submittedName>
        <fullName evidence="2">Uncharacterized protein</fullName>
    </submittedName>
</protein>
<evidence type="ECO:0000256" key="1">
    <source>
        <dbReference type="SAM" id="SignalP"/>
    </source>
</evidence>
<keyword evidence="1" id="KW-0732">Signal</keyword>
<dbReference type="EMBL" id="JAIWYP010000016">
    <property type="protein sequence ID" value="KAH3695790.1"/>
    <property type="molecule type" value="Genomic_DNA"/>
</dbReference>
<gene>
    <name evidence="2" type="ORF">DPMN_083249</name>
</gene>
<reference evidence="2" key="1">
    <citation type="journal article" date="2019" name="bioRxiv">
        <title>The Genome of the Zebra Mussel, Dreissena polymorpha: A Resource for Invasive Species Research.</title>
        <authorList>
            <person name="McCartney M.A."/>
            <person name="Auch B."/>
            <person name="Kono T."/>
            <person name="Mallez S."/>
            <person name="Zhang Y."/>
            <person name="Obille A."/>
            <person name="Becker A."/>
            <person name="Abrahante J.E."/>
            <person name="Garbe J."/>
            <person name="Badalamenti J.P."/>
            <person name="Herman A."/>
            <person name="Mangelson H."/>
            <person name="Liachko I."/>
            <person name="Sullivan S."/>
            <person name="Sone E.D."/>
            <person name="Koren S."/>
            <person name="Silverstein K.A.T."/>
            <person name="Beckman K.B."/>
            <person name="Gohl D.M."/>
        </authorList>
    </citation>
    <scope>NUCLEOTIDE SEQUENCE</scope>
    <source>
        <strain evidence="2">Duluth1</strain>
        <tissue evidence="2">Whole animal</tissue>
    </source>
</reference>
<evidence type="ECO:0000313" key="3">
    <source>
        <dbReference type="Proteomes" id="UP000828390"/>
    </source>
</evidence>
<sequence length="71" mass="8050">MRQPQTHHHALILLTAAAKIYPVSVRQPPDPPPCRHAAHCSSLNIPSKYETTPRPTTMPSYFSLQQLKYTQ</sequence>
<evidence type="ECO:0000313" key="2">
    <source>
        <dbReference type="EMBL" id="KAH3695790.1"/>
    </source>
</evidence>
<accession>A0A9D3YC94</accession>
<proteinExistence type="predicted"/>
<feature type="chain" id="PRO_5039249720" evidence="1">
    <location>
        <begin position="26"/>
        <end position="71"/>
    </location>
</feature>
<keyword evidence="3" id="KW-1185">Reference proteome</keyword>
<feature type="signal peptide" evidence="1">
    <location>
        <begin position="1"/>
        <end position="25"/>
    </location>
</feature>
<organism evidence="2 3">
    <name type="scientific">Dreissena polymorpha</name>
    <name type="common">Zebra mussel</name>
    <name type="synonym">Mytilus polymorpha</name>
    <dbReference type="NCBI Taxonomy" id="45954"/>
    <lineage>
        <taxon>Eukaryota</taxon>
        <taxon>Metazoa</taxon>
        <taxon>Spiralia</taxon>
        <taxon>Lophotrochozoa</taxon>
        <taxon>Mollusca</taxon>
        <taxon>Bivalvia</taxon>
        <taxon>Autobranchia</taxon>
        <taxon>Heteroconchia</taxon>
        <taxon>Euheterodonta</taxon>
        <taxon>Imparidentia</taxon>
        <taxon>Neoheterodontei</taxon>
        <taxon>Myida</taxon>
        <taxon>Dreissenoidea</taxon>
        <taxon>Dreissenidae</taxon>
        <taxon>Dreissena</taxon>
    </lineage>
</organism>
<name>A0A9D3YC94_DREPO</name>
<dbReference type="Proteomes" id="UP000828390">
    <property type="component" value="Unassembled WGS sequence"/>
</dbReference>
<dbReference type="AlphaFoldDB" id="A0A9D3YC94"/>
<comment type="caution">
    <text evidence="2">The sequence shown here is derived from an EMBL/GenBank/DDBJ whole genome shotgun (WGS) entry which is preliminary data.</text>
</comment>